<evidence type="ECO:0000313" key="4">
    <source>
        <dbReference type="Proteomes" id="UP000287872"/>
    </source>
</evidence>
<dbReference type="Pfam" id="PF02517">
    <property type="entry name" value="Rce1-like"/>
    <property type="match status" value="1"/>
</dbReference>
<proteinExistence type="predicted"/>
<feature type="domain" description="CAAX prenyl protease 2/Lysostaphin resistance protein A-like" evidence="2">
    <location>
        <begin position="136"/>
        <end position="224"/>
    </location>
</feature>
<dbReference type="InterPro" id="IPR003675">
    <property type="entry name" value="Rce1/LyrA-like_dom"/>
</dbReference>
<feature type="transmembrane region" description="Helical" evidence="1">
    <location>
        <begin position="194"/>
        <end position="220"/>
    </location>
</feature>
<keyword evidence="1" id="KW-0812">Transmembrane</keyword>
<evidence type="ECO:0000256" key="1">
    <source>
        <dbReference type="SAM" id="Phobius"/>
    </source>
</evidence>
<evidence type="ECO:0000313" key="3">
    <source>
        <dbReference type="EMBL" id="GCD08452.1"/>
    </source>
</evidence>
<protein>
    <recommendedName>
        <fullName evidence="2">CAAX prenyl protease 2/Lysostaphin resistance protein A-like domain-containing protein</fullName>
    </recommendedName>
</protein>
<reference evidence="3 4" key="1">
    <citation type="submission" date="2018-11" db="EMBL/GenBank/DDBJ databases">
        <title>Genome sequencing and assembly of Clostridium tagluense strain A121.</title>
        <authorList>
            <person name="Murakami T."/>
            <person name="Segawa T."/>
            <person name="Shcherbakova V.A."/>
            <person name="Mori H."/>
            <person name="Yoshimura Y."/>
        </authorList>
    </citation>
    <scope>NUCLEOTIDE SEQUENCE [LARGE SCALE GENOMIC DNA]</scope>
    <source>
        <strain evidence="3 4">A121</strain>
    </source>
</reference>
<feature type="transmembrane region" description="Helical" evidence="1">
    <location>
        <begin position="53"/>
        <end position="74"/>
    </location>
</feature>
<feature type="transmembrane region" description="Helical" evidence="1">
    <location>
        <begin position="241"/>
        <end position="262"/>
    </location>
</feature>
<feature type="transmembrane region" description="Helical" evidence="1">
    <location>
        <begin position="168"/>
        <end position="188"/>
    </location>
</feature>
<feature type="transmembrane region" description="Helical" evidence="1">
    <location>
        <begin position="21"/>
        <end position="47"/>
    </location>
</feature>
<organism evidence="3 4">
    <name type="scientific">Clostridium tagluense</name>
    <dbReference type="NCBI Taxonomy" id="360422"/>
    <lineage>
        <taxon>Bacteria</taxon>
        <taxon>Bacillati</taxon>
        <taxon>Bacillota</taxon>
        <taxon>Clostridia</taxon>
        <taxon>Eubacteriales</taxon>
        <taxon>Clostridiaceae</taxon>
        <taxon>Clostridium</taxon>
    </lineage>
</organism>
<comment type="caution">
    <text evidence="3">The sequence shown here is derived from an EMBL/GenBank/DDBJ whole genome shotgun (WGS) entry which is preliminary data.</text>
</comment>
<dbReference type="GO" id="GO:0004175">
    <property type="term" value="F:endopeptidase activity"/>
    <property type="evidence" value="ECO:0007669"/>
    <property type="project" value="UniProtKB-ARBA"/>
</dbReference>
<sequence length="280" mass="31400">MKFLRNIENQAITIKQMSIIKAFLVMLLALLLESLGQIPIGILNLFFKQYTNIAPYISFAAGVLVYYFTIILLLKWYSKDSCEQPRKKSLNIKNFIYVALTIIAFRLAYDNSLIYLIDKIPMPDFINQAFEELAISPIILILSVAVIAPIYEEVIFRGILLKGMANKINPTVALVVSALFFALMHGNIPQGINAFLIGLIIGAIYLNTGSIYLCIFSHFINNFVVITISGAFQSIDSKYAILIHGTAFIVGISILIAAYGWYMRNKPGDVLAIHKEYIEV</sequence>
<keyword evidence="4" id="KW-1185">Reference proteome</keyword>
<dbReference type="InterPro" id="IPR052710">
    <property type="entry name" value="CAAX_protease"/>
</dbReference>
<keyword evidence="1" id="KW-1133">Transmembrane helix</keyword>
<dbReference type="PANTHER" id="PTHR36435">
    <property type="entry name" value="SLR1288 PROTEIN"/>
    <property type="match status" value="1"/>
</dbReference>
<accession>A0A401UG42</accession>
<evidence type="ECO:0000259" key="2">
    <source>
        <dbReference type="Pfam" id="PF02517"/>
    </source>
</evidence>
<feature type="transmembrane region" description="Helical" evidence="1">
    <location>
        <begin position="137"/>
        <end position="156"/>
    </location>
</feature>
<keyword evidence="1" id="KW-0472">Membrane</keyword>
<dbReference type="EMBL" id="BHYK01000001">
    <property type="protein sequence ID" value="GCD08452.1"/>
    <property type="molecule type" value="Genomic_DNA"/>
</dbReference>
<feature type="transmembrane region" description="Helical" evidence="1">
    <location>
        <begin position="95"/>
        <end position="117"/>
    </location>
</feature>
<dbReference type="GO" id="GO:0080120">
    <property type="term" value="P:CAAX-box protein maturation"/>
    <property type="evidence" value="ECO:0007669"/>
    <property type="project" value="UniProtKB-ARBA"/>
</dbReference>
<gene>
    <name evidence="3" type="ORF">Ctaglu_00750</name>
</gene>
<dbReference type="Proteomes" id="UP000287872">
    <property type="component" value="Unassembled WGS sequence"/>
</dbReference>
<dbReference type="RefSeq" id="WP_124996939.1">
    <property type="nucleotide sequence ID" value="NZ_BHYK01000001.1"/>
</dbReference>
<dbReference type="AlphaFoldDB" id="A0A401UG42"/>
<name>A0A401UG42_9CLOT</name>
<dbReference type="OrthoDB" id="4177129at2"/>
<dbReference type="PANTHER" id="PTHR36435:SF1">
    <property type="entry name" value="CAAX AMINO TERMINAL PROTEASE FAMILY PROTEIN"/>
    <property type="match status" value="1"/>
</dbReference>